<dbReference type="Proteomes" id="UP001501692">
    <property type="component" value="Unassembled WGS sequence"/>
</dbReference>
<name>A0ABP9HRB4_9FLAO</name>
<keyword evidence="1" id="KW-0808">Transferase</keyword>
<reference evidence="2" key="1">
    <citation type="journal article" date="2019" name="Int. J. Syst. Evol. Microbiol.">
        <title>The Global Catalogue of Microorganisms (GCM) 10K type strain sequencing project: providing services to taxonomists for standard genome sequencing and annotation.</title>
        <authorList>
            <consortium name="The Broad Institute Genomics Platform"/>
            <consortium name="The Broad Institute Genome Sequencing Center for Infectious Disease"/>
            <person name="Wu L."/>
            <person name="Ma J."/>
        </authorList>
    </citation>
    <scope>NUCLEOTIDE SEQUENCE [LARGE SCALE GENOMIC DNA]</scope>
    <source>
        <strain evidence="2">JCM 18287</strain>
    </source>
</reference>
<sequence length="273" mass="32750">MCCFKFPVGIQNFIEQAYFIKMKEIKIFDKNLDSEFKSELTKLIQNFDSIKGGEGDRNIIKIVKLKASNLNIKAFKIPNIVNKIAYNFFRKSKAQRSFEYANKLIALKVGTPKPIAYFEYKSLFLFNKSFYVSEQLDCDLTYRELTKKFDYPDYDEMLRAFTRFTYSLHKKGIHFLDHSPGNTLIKRHGDSYDFYLVDLNRMNFGILDFETRIKNFSRLTTHKFMVETMSEEYAKCTGEDYNKIFNLMWRETEEFQQKFHRKKRLKKKFKLKK</sequence>
<dbReference type="SUPFAM" id="SSF56112">
    <property type="entry name" value="Protein kinase-like (PK-like)"/>
    <property type="match status" value="1"/>
</dbReference>
<gene>
    <name evidence="1" type="ORF">GCM10023315_29350</name>
</gene>
<dbReference type="GO" id="GO:0016301">
    <property type="term" value="F:kinase activity"/>
    <property type="evidence" value="ECO:0007669"/>
    <property type="project" value="UniProtKB-KW"/>
</dbReference>
<keyword evidence="1" id="KW-0418">Kinase</keyword>
<organism evidence="1 2">
    <name type="scientific">Algibacter aquimarinus</name>
    <dbReference type="NCBI Taxonomy" id="1136748"/>
    <lineage>
        <taxon>Bacteria</taxon>
        <taxon>Pseudomonadati</taxon>
        <taxon>Bacteroidota</taxon>
        <taxon>Flavobacteriia</taxon>
        <taxon>Flavobacteriales</taxon>
        <taxon>Flavobacteriaceae</taxon>
        <taxon>Algibacter</taxon>
    </lineage>
</organism>
<comment type="caution">
    <text evidence="1">The sequence shown here is derived from an EMBL/GenBank/DDBJ whole genome shotgun (WGS) entry which is preliminary data.</text>
</comment>
<accession>A0ABP9HRB4</accession>
<evidence type="ECO:0000313" key="1">
    <source>
        <dbReference type="EMBL" id="GAA4976650.1"/>
    </source>
</evidence>
<dbReference type="EMBL" id="BAABJK010000011">
    <property type="protein sequence ID" value="GAA4976650.1"/>
    <property type="molecule type" value="Genomic_DNA"/>
</dbReference>
<protein>
    <submittedName>
        <fullName evidence="1">Lipopolysaccharide kinase InaA family protein</fullName>
    </submittedName>
</protein>
<dbReference type="InterPro" id="IPR011009">
    <property type="entry name" value="Kinase-like_dom_sf"/>
</dbReference>
<proteinExistence type="predicted"/>
<keyword evidence="2" id="KW-1185">Reference proteome</keyword>
<evidence type="ECO:0000313" key="2">
    <source>
        <dbReference type="Proteomes" id="UP001501692"/>
    </source>
</evidence>